<dbReference type="InterPro" id="IPR013728">
    <property type="entry name" value="BT_3987-like_N"/>
</dbReference>
<gene>
    <name evidence="3" type="ORF">FAES_1519</name>
</gene>
<reference evidence="3 4" key="1">
    <citation type="journal article" date="2012" name="J. Bacteriol.">
        <title>Genome Sequence of Fibrella aestuarina BUZ 2T, a Filamentous Marine Bacterium.</title>
        <authorList>
            <person name="Filippini M."/>
            <person name="Qi W."/>
            <person name="Blom J."/>
            <person name="Goesmann A."/>
            <person name="Smits T.H."/>
            <person name="Bagheri H.C."/>
        </authorList>
    </citation>
    <scope>NUCLEOTIDE SEQUENCE [LARGE SCALE GENOMIC DNA]</scope>
    <source>
        <strain evidence="4">BUZ 2T</strain>
    </source>
</reference>
<sequence>MTACLNDDAHFVDFTNTPAIVDVPSSAFYGAVENRGFPIQTTPNSYTFNVNLSGPNTLSEDVTVTMAVDPALLTQYNANNGTDYQLLPAALYQASGLTATIKAGQRLAGPITVNLYTDATRVPDPATYNDAGYALPLRITAVSNSNVAVSSNYGYKILVSKIKNQYDGTYQATGTFTHPVATSSRAINKEKTLVTVNTTTIETEFADLGASDWRMQLTVNADNTVTLKPVGASNTSTTQFGVNKYDPATRTYTLNYKYPGSGGDRVINETLKFEQ</sequence>
<protein>
    <recommendedName>
        <fullName evidence="5">DUF1735 domain-containing protein</fullName>
    </recommendedName>
</protein>
<name>I0K5X6_9BACT</name>
<dbReference type="eggNOG" id="ENOG50338JN">
    <property type="taxonomic scope" value="Bacteria"/>
</dbReference>
<evidence type="ECO:0000313" key="4">
    <source>
        <dbReference type="Proteomes" id="UP000011058"/>
    </source>
</evidence>
<dbReference type="EMBL" id="HE796683">
    <property type="protein sequence ID" value="CCG99529.1"/>
    <property type="molecule type" value="Genomic_DNA"/>
</dbReference>
<dbReference type="Pfam" id="PF14274">
    <property type="entry name" value="BT_3044-like_C"/>
    <property type="match status" value="1"/>
</dbReference>
<evidence type="ECO:0000313" key="3">
    <source>
        <dbReference type="EMBL" id="CCG99529.1"/>
    </source>
</evidence>
<dbReference type="InterPro" id="IPR025371">
    <property type="entry name" value="BT_3044-like_C"/>
</dbReference>
<dbReference type="Pfam" id="PF08522">
    <property type="entry name" value="BT_3987-like_N"/>
    <property type="match status" value="1"/>
</dbReference>
<evidence type="ECO:0008006" key="5">
    <source>
        <dbReference type="Google" id="ProtNLM"/>
    </source>
</evidence>
<keyword evidence="4" id="KW-1185">Reference proteome</keyword>
<evidence type="ECO:0000259" key="2">
    <source>
        <dbReference type="Pfam" id="PF14274"/>
    </source>
</evidence>
<evidence type="ECO:0000259" key="1">
    <source>
        <dbReference type="Pfam" id="PF08522"/>
    </source>
</evidence>
<organism evidence="3 4">
    <name type="scientific">Fibrella aestuarina BUZ 2</name>
    <dbReference type="NCBI Taxonomy" id="1166018"/>
    <lineage>
        <taxon>Bacteria</taxon>
        <taxon>Pseudomonadati</taxon>
        <taxon>Bacteroidota</taxon>
        <taxon>Cytophagia</taxon>
        <taxon>Cytophagales</taxon>
        <taxon>Spirosomataceae</taxon>
        <taxon>Fibrella</taxon>
    </lineage>
</organism>
<dbReference type="PATRIC" id="fig|1166018.3.peg.3253"/>
<dbReference type="HOGENOM" id="CLU_086616_0_0_10"/>
<feature type="domain" description="BT-3044-like C-terminal" evidence="2">
    <location>
        <begin position="157"/>
        <end position="273"/>
    </location>
</feature>
<dbReference type="AlphaFoldDB" id="I0K5X6"/>
<proteinExistence type="predicted"/>
<dbReference type="KEGG" id="fae:FAES_1519"/>
<dbReference type="Gene3D" id="2.60.40.1740">
    <property type="entry name" value="hypothetical protein (bacova_03559)"/>
    <property type="match status" value="1"/>
</dbReference>
<dbReference type="STRING" id="1166018.FAES_1519"/>
<accession>I0K5X6</accession>
<dbReference type="Proteomes" id="UP000011058">
    <property type="component" value="Chromosome"/>
</dbReference>
<feature type="domain" description="BT-3987-like N-terminal" evidence="1">
    <location>
        <begin position="40"/>
        <end position="145"/>
    </location>
</feature>